<name>A0A152A0W7_TIELA</name>
<proteinExistence type="predicted"/>
<protein>
    <recommendedName>
        <fullName evidence="6">LIM zinc-binding domain-containing protein</fullName>
    </recommendedName>
</protein>
<dbReference type="CDD" id="cd08368">
    <property type="entry name" value="LIM"/>
    <property type="match status" value="2"/>
</dbReference>
<dbReference type="OMA" id="VALNTKW"/>
<dbReference type="SMART" id="SM00132">
    <property type="entry name" value="LIM"/>
    <property type="match status" value="3"/>
</dbReference>
<dbReference type="SUPFAM" id="SSF48695">
    <property type="entry name" value="Multiheme cytochromes"/>
    <property type="match status" value="1"/>
</dbReference>
<dbReference type="Pfam" id="PF00412">
    <property type="entry name" value="LIM"/>
    <property type="match status" value="2"/>
</dbReference>
<dbReference type="EMBL" id="LODT01000020">
    <property type="protein sequence ID" value="KYQ99902.1"/>
    <property type="molecule type" value="Genomic_DNA"/>
</dbReference>
<feature type="domain" description="LIM zinc-binding" evidence="6">
    <location>
        <begin position="59"/>
        <end position="118"/>
    </location>
</feature>
<feature type="domain" description="LIM zinc-binding" evidence="6">
    <location>
        <begin position="128"/>
        <end position="186"/>
    </location>
</feature>
<dbReference type="SUPFAM" id="SSF57716">
    <property type="entry name" value="Glucocorticoid receptor-like (DNA-binding domain)"/>
    <property type="match status" value="1"/>
</dbReference>
<dbReference type="PANTHER" id="PTHR24207">
    <property type="entry name" value="ZYX102 PROTEIN"/>
    <property type="match status" value="1"/>
</dbReference>
<dbReference type="STRING" id="361077.A0A152A0W7"/>
<dbReference type="Gene3D" id="2.10.110.10">
    <property type="entry name" value="Cysteine Rich Protein"/>
    <property type="match status" value="3"/>
</dbReference>
<evidence type="ECO:0000256" key="1">
    <source>
        <dbReference type="ARBA" id="ARBA00022723"/>
    </source>
</evidence>
<evidence type="ECO:0000256" key="3">
    <source>
        <dbReference type="ARBA" id="ARBA00022833"/>
    </source>
</evidence>
<sequence length="186" mass="21278">MSKICFVCQQEIKNEMITALGNEYCLACFKCSICNKNIQGFFVIDNKPVCKEDYESRLPKCNKCQTPVKGSKLTDNQNNIYHPQCFSCNTCNNLITASYFILNNKVECGTCYQTQKDQLKKQSIKEVGTCQNCKKSIQSDQKCIIVGPMERYHLDGCFKCVKCRKDLQSQFIVVDAQRKTYACVEC</sequence>
<dbReference type="Proteomes" id="UP000076078">
    <property type="component" value="Unassembled WGS sequence"/>
</dbReference>
<organism evidence="7 8">
    <name type="scientific">Tieghemostelium lacteum</name>
    <name type="common">Slime mold</name>
    <name type="synonym">Dictyostelium lacteum</name>
    <dbReference type="NCBI Taxonomy" id="361077"/>
    <lineage>
        <taxon>Eukaryota</taxon>
        <taxon>Amoebozoa</taxon>
        <taxon>Evosea</taxon>
        <taxon>Eumycetozoa</taxon>
        <taxon>Dictyostelia</taxon>
        <taxon>Dictyosteliales</taxon>
        <taxon>Raperosteliaceae</taxon>
        <taxon>Tieghemostelium</taxon>
    </lineage>
</organism>
<dbReference type="InterPro" id="IPR001781">
    <property type="entry name" value="Znf_LIM"/>
</dbReference>
<keyword evidence="3 5" id="KW-0862">Zinc</keyword>
<evidence type="ECO:0000259" key="6">
    <source>
        <dbReference type="PROSITE" id="PS50023"/>
    </source>
</evidence>
<keyword evidence="8" id="KW-1185">Reference proteome</keyword>
<dbReference type="AlphaFoldDB" id="A0A152A0W7"/>
<comment type="caution">
    <text evidence="7">The sequence shown here is derived from an EMBL/GenBank/DDBJ whole genome shotgun (WGS) entry which is preliminary data.</text>
</comment>
<dbReference type="OrthoDB" id="1112565at2759"/>
<dbReference type="GO" id="GO:0046872">
    <property type="term" value="F:metal ion binding"/>
    <property type="evidence" value="ECO:0007669"/>
    <property type="project" value="UniProtKB-KW"/>
</dbReference>
<evidence type="ECO:0000256" key="5">
    <source>
        <dbReference type="PROSITE-ProRule" id="PRU00125"/>
    </source>
</evidence>
<dbReference type="GO" id="GO:0001725">
    <property type="term" value="C:stress fiber"/>
    <property type="evidence" value="ECO:0007669"/>
    <property type="project" value="TreeGrafter"/>
</dbReference>
<dbReference type="PANTHER" id="PTHR24207:SF2">
    <property type="entry name" value="ZYX102 PROTEIN"/>
    <property type="match status" value="1"/>
</dbReference>
<gene>
    <name evidence="7" type="ORF">DLAC_03867</name>
</gene>
<evidence type="ECO:0000256" key="2">
    <source>
        <dbReference type="ARBA" id="ARBA00022737"/>
    </source>
</evidence>
<keyword evidence="2" id="KW-0677">Repeat</keyword>
<keyword evidence="1 5" id="KW-0479">Metal-binding</keyword>
<dbReference type="PROSITE" id="PS50023">
    <property type="entry name" value="LIM_DOMAIN_2"/>
    <property type="match status" value="2"/>
</dbReference>
<dbReference type="InterPro" id="IPR036280">
    <property type="entry name" value="Multihaem_cyt_sf"/>
</dbReference>
<keyword evidence="4 5" id="KW-0440">LIM domain</keyword>
<evidence type="ECO:0000313" key="7">
    <source>
        <dbReference type="EMBL" id="KYQ99902.1"/>
    </source>
</evidence>
<evidence type="ECO:0000256" key="4">
    <source>
        <dbReference type="ARBA" id="ARBA00023038"/>
    </source>
</evidence>
<accession>A0A152A0W7</accession>
<reference evidence="7 8" key="1">
    <citation type="submission" date="2015-12" db="EMBL/GenBank/DDBJ databases">
        <title>Dictyostelia acquired genes for synthesis and detection of signals that induce cell-type specialization by lateral gene transfer from prokaryotes.</title>
        <authorList>
            <person name="Gloeckner G."/>
            <person name="Schaap P."/>
        </authorList>
    </citation>
    <scope>NUCLEOTIDE SEQUENCE [LARGE SCALE GENOMIC DNA]</scope>
    <source>
        <strain evidence="7 8">TK</strain>
    </source>
</reference>
<dbReference type="GO" id="GO:0005925">
    <property type="term" value="C:focal adhesion"/>
    <property type="evidence" value="ECO:0007669"/>
    <property type="project" value="TreeGrafter"/>
</dbReference>
<dbReference type="PROSITE" id="PS00478">
    <property type="entry name" value="LIM_DOMAIN_1"/>
    <property type="match status" value="1"/>
</dbReference>
<dbReference type="InParanoid" id="A0A152A0W7"/>
<dbReference type="GO" id="GO:0098609">
    <property type="term" value="P:cell-cell adhesion"/>
    <property type="evidence" value="ECO:0007669"/>
    <property type="project" value="TreeGrafter"/>
</dbReference>
<evidence type="ECO:0000313" key="8">
    <source>
        <dbReference type="Proteomes" id="UP000076078"/>
    </source>
</evidence>